<evidence type="ECO:0000259" key="1">
    <source>
        <dbReference type="Pfam" id="PF18962"/>
    </source>
</evidence>
<protein>
    <submittedName>
        <fullName evidence="2">Putative transport protein</fullName>
    </submittedName>
</protein>
<dbReference type="InterPro" id="IPR026444">
    <property type="entry name" value="Secre_tail"/>
</dbReference>
<dbReference type="NCBIfam" id="TIGR04183">
    <property type="entry name" value="Por_Secre_tail"/>
    <property type="match status" value="1"/>
</dbReference>
<dbReference type="EMBL" id="OU342829">
    <property type="protein sequence ID" value="CAG7580513.1"/>
    <property type="molecule type" value="Genomic_DNA"/>
</dbReference>
<sequence length="120" mass="14130">MKKLLFILFLFITSISFSQDTTSTAEAEIFNEEWWESLDQKVNFVVFPNPTTKRIIQFRIYRGDCEEYNVYITDQSGKLVYEDVLKKEDEMDLNGLTFGVYFIEAVDLDGNRVTNKIFLK</sequence>
<feature type="domain" description="Secretion system C-terminal sorting" evidence="1">
    <location>
        <begin position="46"/>
        <end position="117"/>
    </location>
</feature>
<dbReference type="Pfam" id="PF18962">
    <property type="entry name" value="Por_Secre_tail"/>
    <property type="match status" value="1"/>
</dbReference>
<name>A0A8D9CC94_9VIRU</name>
<organism evidence="2">
    <name type="scientific">uncultured marine phage</name>
    <dbReference type="NCBI Taxonomy" id="707152"/>
    <lineage>
        <taxon>Viruses</taxon>
        <taxon>environmental samples</taxon>
    </lineage>
</organism>
<proteinExistence type="predicted"/>
<accession>A0A8D9CC94</accession>
<evidence type="ECO:0000313" key="2">
    <source>
        <dbReference type="EMBL" id="CAG7580513.1"/>
    </source>
</evidence>
<reference evidence="2" key="1">
    <citation type="submission" date="2021-06" db="EMBL/GenBank/DDBJ databases">
        <authorList>
            <person name="Gannon L."/>
            <person name="Redgwell R T."/>
            <person name="Michniewski S."/>
            <person name="Harrison D C."/>
            <person name="Millard A."/>
        </authorList>
    </citation>
    <scope>NUCLEOTIDE SEQUENCE</scope>
</reference>
<gene>
    <name evidence="2" type="ORF">SLAVMIC_00453</name>
</gene>